<feature type="domain" description="STAS" evidence="6">
    <location>
        <begin position="486"/>
        <end position="637"/>
    </location>
</feature>
<dbReference type="GO" id="GO:0019531">
    <property type="term" value="F:oxalate transmembrane transporter activity"/>
    <property type="evidence" value="ECO:0000318"/>
    <property type="project" value="GO_Central"/>
</dbReference>
<evidence type="ECO:0000313" key="7">
    <source>
        <dbReference type="Ensembl" id="ENSCINP00000026028.2"/>
    </source>
</evidence>
<dbReference type="EMBL" id="EAAA01001305">
    <property type="status" value="NOT_ANNOTATED_CDS"/>
    <property type="molecule type" value="Genomic_DNA"/>
</dbReference>
<dbReference type="PANTHER" id="PTHR11814">
    <property type="entry name" value="SULFATE TRANSPORTER"/>
    <property type="match status" value="1"/>
</dbReference>
<dbReference type="InterPro" id="IPR036513">
    <property type="entry name" value="STAS_dom_sf"/>
</dbReference>
<accession>F7AG00</accession>
<dbReference type="InterPro" id="IPR002645">
    <property type="entry name" value="STAS_dom"/>
</dbReference>
<dbReference type="GO" id="GO:0008271">
    <property type="term" value="F:secondary active sulfate transmembrane transporter activity"/>
    <property type="evidence" value="ECO:0007669"/>
    <property type="project" value="InterPro"/>
</dbReference>
<evidence type="ECO:0000259" key="6">
    <source>
        <dbReference type="PROSITE" id="PS50801"/>
    </source>
</evidence>
<dbReference type="Pfam" id="PF00916">
    <property type="entry name" value="Sulfate_transp"/>
    <property type="match status" value="1"/>
</dbReference>
<evidence type="ECO:0000256" key="1">
    <source>
        <dbReference type="ARBA" id="ARBA00004141"/>
    </source>
</evidence>
<dbReference type="HOGENOM" id="CLU_003182_9_4_1"/>
<evidence type="ECO:0000256" key="4">
    <source>
        <dbReference type="ARBA" id="ARBA00023136"/>
    </source>
</evidence>
<feature type="transmembrane region" description="Helical" evidence="5">
    <location>
        <begin position="232"/>
        <end position="251"/>
    </location>
</feature>
<evidence type="ECO:0000256" key="2">
    <source>
        <dbReference type="ARBA" id="ARBA00022692"/>
    </source>
</evidence>
<proteinExistence type="predicted"/>
<dbReference type="OMA" id="IVCMAVK"/>
<evidence type="ECO:0000256" key="3">
    <source>
        <dbReference type="ARBA" id="ARBA00022989"/>
    </source>
</evidence>
<feature type="transmembrane region" description="Helical" evidence="5">
    <location>
        <begin position="117"/>
        <end position="140"/>
    </location>
</feature>
<name>F7AG00_CIOIN</name>
<keyword evidence="4 5" id="KW-0472">Membrane</keyword>
<feature type="transmembrane region" description="Helical" evidence="5">
    <location>
        <begin position="205"/>
        <end position="225"/>
    </location>
</feature>
<feature type="transmembrane region" description="Helical" evidence="5">
    <location>
        <begin position="420"/>
        <end position="449"/>
    </location>
</feature>
<feature type="transmembrane region" description="Helical" evidence="5">
    <location>
        <begin position="50"/>
        <end position="67"/>
    </location>
</feature>
<keyword evidence="8" id="KW-1185">Reference proteome</keyword>
<sequence>FIFNIFPILSWLPQYNIKESLIADVISGITVGVMQIPQGMAYALLANQHAVYGLYSGFFPVLIYSALGTSRHLSMGTNGLTSLMLGASVVSLVPDPILNRNNTSHEWDNVYSQRIMYAAAMSFIVGLLLIAFSLFHLGIVTKLFPRPLISGFIFAASVLTMISQLKTLFGVSVRSYSGPLTSVYVVRDVIIQLTSLNAFGKERTAATVVLSLICIIFLVGVRIINDKYRRHFPLNIPIPGEIIVVIVGTAVSGRVNLKDKFNIIIIGEVPRGLPSPAVPDLSKISSIFGESVAIAILGYVIAVSLSQTFAEKAEYTIKPNQEMFAIGASNLFASFFFCIPCFTAMSRTCVQFESGGKTQLVGFISALLMLLVLLVIGPVFQYIPNACLASIVVVAVWKLLLNARDVKIYWTNQKLDSMLWLATAVSTILLDITLGLIVGICFALLCVVIRSSYVTLRKLRHIDVTNVYRIDGYYKQEVENADVTNDDVTVLQFGAPLNYLNSANLRKGLIKLIGVDPIAEKLRLKDVGSGFKSHCGGRIFFGSVAPLTYRKENLCLVSGCVVTQQRRYVILECSGMTSIDSVAVAVFQKTLSDYKAIDVIILIAACPESVLDTIGDVGGHDVTEVAYLSIGDAIKAAK</sequence>
<evidence type="ECO:0000256" key="5">
    <source>
        <dbReference type="SAM" id="Phobius"/>
    </source>
</evidence>
<protein>
    <recommendedName>
        <fullName evidence="6">STAS domain-containing protein</fullName>
    </recommendedName>
</protein>
<dbReference type="Gene3D" id="3.30.750.24">
    <property type="entry name" value="STAS domain"/>
    <property type="match status" value="1"/>
</dbReference>
<dbReference type="PROSITE" id="PS50801">
    <property type="entry name" value="STAS"/>
    <property type="match status" value="1"/>
</dbReference>
<dbReference type="GO" id="GO:1902358">
    <property type="term" value="P:sulfate transmembrane transport"/>
    <property type="evidence" value="ECO:0000318"/>
    <property type="project" value="GO_Central"/>
</dbReference>
<dbReference type="SUPFAM" id="SSF52091">
    <property type="entry name" value="SpoIIaa-like"/>
    <property type="match status" value="1"/>
</dbReference>
<dbReference type="PROSITE" id="PS01130">
    <property type="entry name" value="SLC26A"/>
    <property type="match status" value="1"/>
</dbReference>
<evidence type="ECO:0000313" key="8">
    <source>
        <dbReference type="Proteomes" id="UP000008144"/>
    </source>
</evidence>
<keyword evidence="3 5" id="KW-1133">Transmembrane helix</keyword>
<feature type="transmembrane region" description="Helical" evidence="5">
    <location>
        <begin position="358"/>
        <end position="376"/>
    </location>
</feature>
<reference evidence="8" key="1">
    <citation type="journal article" date="2002" name="Science">
        <title>The draft genome of Ciona intestinalis: insights into chordate and vertebrate origins.</title>
        <authorList>
            <person name="Dehal P."/>
            <person name="Satou Y."/>
            <person name="Campbell R.K."/>
            <person name="Chapman J."/>
            <person name="Degnan B."/>
            <person name="De Tomaso A."/>
            <person name="Davidson B."/>
            <person name="Di Gregorio A."/>
            <person name="Gelpke M."/>
            <person name="Goodstein D.M."/>
            <person name="Harafuji N."/>
            <person name="Hastings K.E."/>
            <person name="Ho I."/>
            <person name="Hotta K."/>
            <person name="Huang W."/>
            <person name="Kawashima T."/>
            <person name="Lemaire P."/>
            <person name="Martinez D."/>
            <person name="Meinertzhagen I.A."/>
            <person name="Necula S."/>
            <person name="Nonaka M."/>
            <person name="Putnam N."/>
            <person name="Rash S."/>
            <person name="Saiga H."/>
            <person name="Satake M."/>
            <person name="Terry A."/>
            <person name="Yamada L."/>
            <person name="Wang H.G."/>
            <person name="Awazu S."/>
            <person name="Azumi K."/>
            <person name="Boore J."/>
            <person name="Branno M."/>
            <person name="Chin-Bow S."/>
            <person name="DeSantis R."/>
            <person name="Doyle S."/>
            <person name="Francino P."/>
            <person name="Keys D.N."/>
            <person name="Haga S."/>
            <person name="Hayashi H."/>
            <person name="Hino K."/>
            <person name="Imai K.S."/>
            <person name="Inaba K."/>
            <person name="Kano S."/>
            <person name="Kobayashi K."/>
            <person name="Kobayashi M."/>
            <person name="Lee B.I."/>
            <person name="Makabe K.W."/>
            <person name="Manohar C."/>
            <person name="Matassi G."/>
            <person name="Medina M."/>
            <person name="Mochizuki Y."/>
            <person name="Mount S."/>
            <person name="Morishita T."/>
            <person name="Miura S."/>
            <person name="Nakayama A."/>
            <person name="Nishizaka S."/>
            <person name="Nomoto H."/>
            <person name="Ohta F."/>
            <person name="Oishi K."/>
            <person name="Rigoutsos I."/>
            <person name="Sano M."/>
            <person name="Sasaki A."/>
            <person name="Sasakura Y."/>
            <person name="Shoguchi E."/>
            <person name="Shin-i T."/>
            <person name="Spagnuolo A."/>
            <person name="Stainier D."/>
            <person name="Suzuki M.M."/>
            <person name="Tassy O."/>
            <person name="Takatori N."/>
            <person name="Tokuoka M."/>
            <person name="Yagi K."/>
            <person name="Yoshizaki F."/>
            <person name="Wada S."/>
            <person name="Zhang C."/>
            <person name="Hyatt P.D."/>
            <person name="Larimer F."/>
            <person name="Detter C."/>
            <person name="Doggett N."/>
            <person name="Glavina T."/>
            <person name="Hawkins T."/>
            <person name="Richardson P."/>
            <person name="Lucas S."/>
            <person name="Kohara Y."/>
            <person name="Levine M."/>
            <person name="Satoh N."/>
            <person name="Rokhsar D.S."/>
        </authorList>
    </citation>
    <scope>NUCLEOTIDE SEQUENCE [LARGE SCALE GENOMIC DNA]</scope>
</reference>
<dbReference type="InParanoid" id="F7AG00"/>
<dbReference type="NCBIfam" id="TIGR00815">
    <property type="entry name" value="sulP"/>
    <property type="match status" value="1"/>
</dbReference>
<dbReference type="InterPro" id="IPR018045">
    <property type="entry name" value="S04_transporter_CS"/>
</dbReference>
<reference evidence="7" key="2">
    <citation type="journal article" date="2008" name="Genome Biol.">
        <title>Improved genome assembly and evidence-based global gene model set for the chordate Ciona intestinalis: new insight into intron and operon populations.</title>
        <authorList>
            <person name="Satou Y."/>
            <person name="Mineta K."/>
            <person name="Ogasawara M."/>
            <person name="Sasakura Y."/>
            <person name="Shoguchi E."/>
            <person name="Ueno K."/>
            <person name="Yamada L."/>
            <person name="Matsumoto J."/>
            <person name="Wasserscheid J."/>
            <person name="Dewar K."/>
            <person name="Wiley G.B."/>
            <person name="Macmil S.L."/>
            <person name="Roe B.A."/>
            <person name="Zeller R.W."/>
            <person name="Hastings K.E."/>
            <person name="Lemaire P."/>
            <person name="Lindquist E."/>
            <person name="Endo T."/>
            <person name="Hotta K."/>
            <person name="Inaba K."/>
        </authorList>
    </citation>
    <scope>NUCLEOTIDE SEQUENCE [LARGE SCALE GENOMIC DNA]</scope>
    <source>
        <strain evidence="7">wild type</strain>
    </source>
</reference>
<feature type="transmembrane region" description="Helical" evidence="5">
    <location>
        <begin position="152"/>
        <end position="173"/>
    </location>
</feature>
<dbReference type="STRING" id="7719.ENSCINP00000026028"/>
<feature type="transmembrane region" description="Helical" evidence="5">
    <location>
        <begin position="324"/>
        <end position="346"/>
    </location>
</feature>
<dbReference type="GO" id="GO:1902476">
    <property type="term" value="P:chloride transmembrane transport"/>
    <property type="evidence" value="ECO:0000318"/>
    <property type="project" value="GO_Central"/>
</dbReference>
<reference evidence="7" key="4">
    <citation type="submission" date="2025-09" db="UniProtKB">
        <authorList>
            <consortium name="Ensembl"/>
        </authorList>
    </citation>
    <scope>IDENTIFICATION</scope>
</reference>
<dbReference type="GO" id="GO:0140900">
    <property type="term" value="F:chloride:bicarbonate antiporter activity"/>
    <property type="evidence" value="ECO:0000318"/>
    <property type="project" value="GO_Central"/>
</dbReference>
<comment type="subcellular location">
    <subcellularLocation>
        <location evidence="1">Membrane</location>
        <topology evidence="1">Multi-pass membrane protein</topology>
    </subcellularLocation>
</comment>
<keyword evidence="2 5" id="KW-0812">Transmembrane</keyword>
<dbReference type="InterPro" id="IPR011547">
    <property type="entry name" value="SLC26A/SulP_dom"/>
</dbReference>
<feature type="transmembrane region" description="Helical" evidence="5">
    <location>
        <begin position="383"/>
        <end position="400"/>
    </location>
</feature>
<organism evidence="7 8">
    <name type="scientific">Ciona intestinalis</name>
    <name type="common">Transparent sea squirt</name>
    <name type="synonym">Ascidia intestinalis</name>
    <dbReference type="NCBI Taxonomy" id="7719"/>
    <lineage>
        <taxon>Eukaryota</taxon>
        <taxon>Metazoa</taxon>
        <taxon>Chordata</taxon>
        <taxon>Tunicata</taxon>
        <taxon>Ascidiacea</taxon>
        <taxon>Phlebobranchia</taxon>
        <taxon>Cionidae</taxon>
        <taxon>Ciona</taxon>
    </lineage>
</organism>
<feature type="transmembrane region" description="Helical" evidence="5">
    <location>
        <begin position="79"/>
        <end position="97"/>
    </location>
</feature>
<dbReference type="Proteomes" id="UP000008144">
    <property type="component" value="Chromosome 14"/>
</dbReference>
<dbReference type="AlphaFoldDB" id="F7AG00"/>
<dbReference type="GeneTree" id="ENSGT01150000286920"/>
<dbReference type="InterPro" id="IPR001902">
    <property type="entry name" value="SLC26A/SulP_fam"/>
</dbReference>
<reference evidence="7" key="3">
    <citation type="submission" date="2025-08" db="UniProtKB">
        <authorList>
            <consortium name="Ensembl"/>
        </authorList>
    </citation>
    <scope>IDENTIFICATION</scope>
</reference>
<dbReference type="GO" id="GO:0005886">
    <property type="term" value="C:plasma membrane"/>
    <property type="evidence" value="ECO:0000318"/>
    <property type="project" value="GO_Central"/>
</dbReference>
<feature type="transmembrane region" description="Helical" evidence="5">
    <location>
        <begin position="284"/>
        <end position="303"/>
    </location>
</feature>
<dbReference type="Ensembl" id="ENSCINT00000026274.2">
    <property type="protein sequence ID" value="ENSCINP00000026028.2"/>
    <property type="gene ID" value="ENSCING00000014378.2"/>
</dbReference>
<dbReference type="GO" id="GO:0015116">
    <property type="term" value="F:sulfate transmembrane transporter activity"/>
    <property type="evidence" value="ECO:0000318"/>
    <property type="project" value="GO_Central"/>
</dbReference>
<dbReference type="Pfam" id="PF01740">
    <property type="entry name" value="STAS"/>
    <property type="match status" value="1"/>
</dbReference>